<keyword evidence="1" id="KW-0001">2Fe-2S</keyword>
<dbReference type="GO" id="GO:0051537">
    <property type="term" value="F:2 iron, 2 sulfur cluster binding"/>
    <property type="evidence" value="ECO:0007669"/>
    <property type="project" value="UniProtKB-KW"/>
</dbReference>
<gene>
    <name evidence="6" type="ORF">AAIA72_13890</name>
</gene>
<keyword evidence="3" id="KW-0408">Iron</keyword>
<dbReference type="Gene3D" id="2.102.10.10">
    <property type="entry name" value="Rieske [2Fe-2S] iron-sulphur domain"/>
    <property type="match status" value="1"/>
</dbReference>
<evidence type="ECO:0000259" key="5">
    <source>
        <dbReference type="PROSITE" id="PS51296"/>
    </source>
</evidence>
<evidence type="ECO:0000313" key="6">
    <source>
        <dbReference type="EMBL" id="XDT71883.1"/>
    </source>
</evidence>
<keyword evidence="4" id="KW-0411">Iron-sulfur</keyword>
<evidence type="ECO:0000256" key="4">
    <source>
        <dbReference type="ARBA" id="ARBA00023014"/>
    </source>
</evidence>
<name>A0AB39UVA3_9GAMM</name>
<dbReference type="GO" id="GO:0046872">
    <property type="term" value="F:metal ion binding"/>
    <property type="evidence" value="ECO:0007669"/>
    <property type="project" value="UniProtKB-KW"/>
</dbReference>
<dbReference type="RefSeq" id="WP_369600907.1">
    <property type="nucleotide sequence ID" value="NZ_CP154858.1"/>
</dbReference>
<proteinExistence type="predicted"/>
<dbReference type="InterPro" id="IPR017941">
    <property type="entry name" value="Rieske_2Fe-2S"/>
</dbReference>
<dbReference type="KEGG" id="tcd:AAIA72_13890"/>
<evidence type="ECO:0000256" key="1">
    <source>
        <dbReference type="ARBA" id="ARBA00022714"/>
    </source>
</evidence>
<feature type="domain" description="Rieske" evidence="5">
    <location>
        <begin position="5"/>
        <end position="76"/>
    </location>
</feature>
<dbReference type="PROSITE" id="PS51296">
    <property type="entry name" value="RIESKE"/>
    <property type="match status" value="1"/>
</dbReference>
<dbReference type="SUPFAM" id="SSF50022">
    <property type="entry name" value="ISP domain"/>
    <property type="match status" value="1"/>
</dbReference>
<accession>A0AB39UVA3</accession>
<evidence type="ECO:0000256" key="3">
    <source>
        <dbReference type="ARBA" id="ARBA00023004"/>
    </source>
</evidence>
<sequence>MCEYHKLCLLDDLDGTGAWGGTLDGQSVFVIRTPKGLRAWLNQCPHQGVELNWQPHRFWDPEHQYVQCTMHGALFSRTPANASSDPARVTGCSPCR</sequence>
<keyword evidence="2" id="KW-0479">Metal-binding</keyword>
<dbReference type="EMBL" id="CP154858">
    <property type="protein sequence ID" value="XDT71883.1"/>
    <property type="molecule type" value="Genomic_DNA"/>
</dbReference>
<dbReference type="Pfam" id="PF00355">
    <property type="entry name" value="Rieske"/>
    <property type="match status" value="1"/>
</dbReference>
<organism evidence="6">
    <name type="scientific">Thermohahella caldifontis</name>
    <dbReference type="NCBI Taxonomy" id="3142973"/>
    <lineage>
        <taxon>Bacteria</taxon>
        <taxon>Pseudomonadati</taxon>
        <taxon>Pseudomonadota</taxon>
        <taxon>Gammaproteobacteria</taxon>
        <taxon>Oceanospirillales</taxon>
        <taxon>Hahellaceae</taxon>
        <taxon>Thermohahella</taxon>
    </lineage>
</organism>
<protein>
    <submittedName>
        <fullName evidence="6">Rieske 2Fe-2S domain-containing protein</fullName>
    </submittedName>
</protein>
<reference evidence="6" key="1">
    <citation type="submission" date="2024-05" db="EMBL/GenBank/DDBJ databases">
        <title>Genome sequencing of novel strain.</title>
        <authorList>
            <person name="Ganbat D."/>
            <person name="Ganbat S."/>
            <person name="Lee S.-J."/>
        </authorList>
    </citation>
    <scope>NUCLEOTIDE SEQUENCE</scope>
    <source>
        <strain evidence="6">SMD15-11</strain>
    </source>
</reference>
<dbReference type="InterPro" id="IPR036922">
    <property type="entry name" value="Rieske_2Fe-2S_sf"/>
</dbReference>
<evidence type="ECO:0000256" key="2">
    <source>
        <dbReference type="ARBA" id="ARBA00022723"/>
    </source>
</evidence>
<dbReference type="AlphaFoldDB" id="A0AB39UVA3"/>